<keyword evidence="7" id="KW-0133">Cell shape</keyword>
<protein>
    <recommendedName>
        <fullName evidence="4">Aminoacyltransferase FemA</fullName>
        <ecNumber evidence="3">2.3.2.17</ecNumber>
    </recommendedName>
    <alternativeName>
        <fullName evidence="12">Factor essential for expression of methicillin resistance A</fullName>
    </alternativeName>
    <alternativeName>
        <fullName evidence="11">N-acetylmuramoyl-L-alanyl-D-glutamyl-L-lysyl-(N6-glycyl)-D-alanyl-D-alanine-diphosphoundecaprenyl-N-acetylglucosamine:glycine glycyltransferase</fullName>
    </alternativeName>
</protein>
<dbReference type="Proteomes" id="UP000595859">
    <property type="component" value="Chromosome"/>
</dbReference>
<dbReference type="SUPFAM" id="SSF46589">
    <property type="entry name" value="tRNA-binding arm"/>
    <property type="match status" value="1"/>
</dbReference>
<evidence type="ECO:0000256" key="1">
    <source>
        <dbReference type="ARBA" id="ARBA00004496"/>
    </source>
</evidence>
<comment type="catalytic activity">
    <reaction evidence="13">
        <text>beta-D-GlcNAc-(1-&gt;4)-Mur2Ac(oyl-L-Ala-D-isoglutaminyl-L-Lys-(N(6)-Gly)-D-Ala-D-Ala)-di-trans,octa-cis-undecaprenyl diphosphate + 2 glycyl-tRNA(Gly) = MurNAc-L-Ala-D-isoglutaminyl-L-Lys-(N(6)-tri-Gly)-D-Ala-D-Ala-diphospho-di-trans,octa-cis-undecaprenyl-GlcNAc + 2 tRNA(Gly) + 2 H(+)</text>
        <dbReference type="Rhea" id="RHEA:30439"/>
        <dbReference type="Rhea" id="RHEA-COMP:9664"/>
        <dbReference type="Rhea" id="RHEA-COMP:9683"/>
        <dbReference type="ChEBI" id="CHEBI:15378"/>
        <dbReference type="ChEBI" id="CHEBI:62234"/>
        <dbReference type="ChEBI" id="CHEBI:62235"/>
        <dbReference type="ChEBI" id="CHEBI:78442"/>
        <dbReference type="ChEBI" id="CHEBI:78522"/>
        <dbReference type="EC" id="2.3.2.17"/>
    </reaction>
</comment>
<comment type="similarity">
    <text evidence="2">Belongs to the FemABX family.</text>
</comment>
<dbReference type="InterPro" id="IPR003447">
    <property type="entry name" value="FEMABX"/>
</dbReference>
<keyword evidence="9 15" id="KW-0012">Acyltransferase</keyword>
<dbReference type="Pfam" id="PF02388">
    <property type="entry name" value="FemAB"/>
    <property type="match status" value="1"/>
</dbReference>
<evidence type="ECO:0000256" key="11">
    <source>
        <dbReference type="ARBA" id="ARBA00030706"/>
    </source>
</evidence>
<dbReference type="GO" id="GO:0005737">
    <property type="term" value="C:cytoplasm"/>
    <property type="evidence" value="ECO:0007669"/>
    <property type="project" value="UniProtKB-SubCell"/>
</dbReference>
<keyword evidence="5" id="KW-0963">Cytoplasm</keyword>
<proteinExistence type="inferred from homology"/>
<evidence type="ECO:0000256" key="14">
    <source>
        <dbReference type="SAM" id="Coils"/>
    </source>
</evidence>
<evidence type="ECO:0000256" key="7">
    <source>
        <dbReference type="ARBA" id="ARBA00022960"/>
    </source>
</evidence>
<keyword evidence="6 15" id="KW-0808">Transferase</keyword>
<dbReference type="InterPro" id="IPR050644">
    <property type="entry name" value="PG_Glycine_Bridge_Synth"/>
</dbReference>
<dbReference type="AlphaFoldDB" id="A0A7T7NWN9"/>
<evidence type="ECO:0000256" key="2">
    <source>
        <dbReference type="ARBA" id="ARBA00009943"/>
    </source>
</evidence>
<evidence type="ECO:0000256" key="9">
    <source>
        <dbReference type="ARBA" id="ARBA00023315"/>
    </source>
</evidence>
<keyword evidence="14" id="KW-0175">Coiled coil</keyword>
<evidence type="ECO:0000256" key="4">
    <source>
        <dbReference type="ARBA" id="ARBA00016236"/>
    </source>
</evidence>
<dbReference type="SUPFAM" id="SSF55729">
    <property type="entry name" value="Acyl-CoA N-acyltransferases (Nat)"/>
    <property type="match status" value="2"/>
</dbReference>
<dbReference type="GO" id="GO:0008360">
    <property type="term" value="P:regulation of cell shape"/>
    <property type="evidence" value="ECO:0007669"/>
    <property type="project" value="UniProtKB-KW"/>
</dbReference>
<dbReference type="GO" id="GO:0016755">
    <property type="term" value="F:aminoacyltransferase activity"/>
    <property type="evidence" value="ECO:0007669"/>
    <property type="project" value="InterPro"/>
</dbReference>
<dbReference type="EMBL" id="CP066884">
    <property type="protein sequence ID" value="QQM97240.1"/>
    <property type="molecule type" value="Genomic_DNA"/>
</dbReference>
<dbReference type="Gene3D" id="1.20.58.90">
    <property type="match status" value="1"/>
</dbReference>
<evidence type="ECO:0000313" key="15">
    <source>
        <dbReference type="EMBL" id="QQM97240.1"/>
    </source>
</evidence>
<organism evidence="15">
    <name type="scientific">Staphylococcus pseudintermedius</name>
    <dbReference type="NCBI Taxonomy" id="283734"/>
    <lineage>
        <taxon>Bacteria</taxon>
        <taxon>Bacillati</taxon>
        <taxon>Bacillota</taxon>
        <taxon>Bacilli</taxon>
        <taxon>Bacillales</taxon>
        <taxon>Staphylococcaceae</taxon>
        <taxon>Staphylococcus</taxon>
        <taxon>Staphylococcus intermedius group</taxon>
    </lineage>
</organism>
<evidence type="ECO:0000256" key="10">
    <source>
        <dbReference type="ARBA" id="ARBA00023316"/>
    </source>
</evidence>
<gene>
    <name evidence="15" type="ORF">JGZ15_06765</name>
</gene>
<reference evidence="15" key="1">
    <citation type="submission" date="2020-12" db="EMBL/GenBank/DDBJ databases">
        <title>Whole genome sequencing and de novo assembly of Staphylococcus pseudintermedius: a novel pangenome approach to unravel pathogenesis of canine pyoderma.</title>
        <authorList>
            <person name="Ferrer L."/>
            <person name="Perez D."/>
            <person name="Fonticoba R."/>
            <person name="Vines J."/>
            <person name="Fabregas N."/>
            <person name="Madronero S."/>
            <person name="Meroni G."/>
            <person name="Martino P."/>
            <person name="Martinez S."/>
            <person name="Cusco A."/>
            <person name="Migura L."/>
            <person name="Francino O."/>
        </authorList>
    </citation>
    <scope>NUCLEOTIDE SEQUENCE [LARGE SCALE GENOMIC DNA]</scope>
    <source>
        <strain evidence="15">HSP080</strain>
    </source>
</reference>
<comment type="subcellular location">
    <subcellularLocation>
        <location evidence="1">Cytoplasm</location>
    </subcellularLocation>
</comment>
<dbReference type="InterPro" id="IPR010978">
    <property type="entry name" value="tRNA-bd_arm"/>
</dbReference>
<dbReference type="PANTHER" id="PTHR36174:SF2">
    <property type="entry name" value="AMINOACYLTRANSFERASE FEMA"/>
    <property type="match status" value="1"/>
</dbReference>
<evidence type="ECO:0000256" key="6">
    <source>
        <dbReference type="ARBA" id="ARBA00022679"/>
    </source>
</evidence>
<sequence length="422" mass="49636">MKFTNLTTAEFGAFTDSMPYSHFTQMVGNYELKVAEGVETHLVGIKDNQNQVLLAACLLTAVPVMKVFKYFYTNRGPVMDYENQELVHFFFNELAKYVKKYNALYVRVDPYLPMLKRNHDGEVIERFQNDWFFDKMTQLGFEHEGFTTGFDTVRQIRFHSVLDVEGKTAKDILNNMDSLRKRNTKKVQKNGVKVRFLDENELHIFRSFMEETSETKDFVDREDDFYYHRLKHYKDRVLVPLAYIDFTTYIPELKSEEQDFHKQIAKTEKELEKRPDNQKSLNKKNNLMQQLEANQAKIQEAEQLQAKHGDTLPISAGFFIINPFEVVYYAGGTANEFRHFAGSYAIQWEMINYAIEHHIPRYNFYGISGHFTEDAEDAGVVKFKKGYNADVIEYVGDFIKPVRKPVYKIYTTLKQLKEKIKR</sequence>
<evidence type="ECO:0000256" key="13">
    <source>
        <dbReference type="ARBA" id="ARBA00047483"/>
    </source>
</evidence>
<dbReference type="GO" id="GO:0000166">
    <property type="term" value="F:nucleotide binding"/>
    <property type="evidence" value="ECO:0007669"/>
    <property type="project" value="InterPro"/>
</dbReference>
<accession>A0A7T7NWN9</accession>
<evidence type="ECO:0000256" key="12">
    <source>
        <dbReference type="ARBA" id="ARBA00032233"/>
    </source>
</evidence>
<evidence type="ECO:0000256" key="3">
    <source>
        <dbReference type="ARBA" id="ARBA00012466"/>
    </source>
</evidence>
<dbReference type="PANTHER" id="PTHR36174">
    <property type="entry name" value="LIPID II:GLYCINE GLYCYLTRANSFERASE"/>
    <property type="match status" value="1"/>
</dbReference>
<dbReference type="GO" id="GO:0009252">
    <property type="term" value="P:peptidoglycan biosynthetic process"/>
    <property type="evidence" value="ECO:0007669"/>
    <property type="project" value="UniProtKB-KW"/>
</dbReference>
<dbReference type="Gene3D" id="3.40.630.30">
    <property type="match status" value="2"/>
</dbReference>
<evidence type="ECO:0000256" key="5">
    <source>
        <dbReference type="ARBA" id="ARBA00022490"/>
    </source>
</evidence>
<keyword evidence="8" id="KW-0573">Peptidoglycan synthesis</keyword>
<dbReference type="EC" id="2.3.2.17" evidence="3"/>
<name>A0A7T7NWN9_STAPS</name>
<keyword evidence="10" id="KW-0961">Cell wall biogenesis/degradation</keyword>
<evidence type="ECO:0000256" key="8">
    <source>
        <dbReference type="ARBA" id="ARBA00022984"/>
    </source>
</evidence>
<dbReference type="GO" id="GO:0071555">
    <property type="term" value="P:cell wall organization"/>
    <property type="evidence" value="ECO:0007669"/>
    <property type="project" value="UniProtKB-KW"/>
</dbReference>
<feature type="coiled-coil region" evidence="14">
    <location>
        <begin position="277"/>
        <end position="307"/>
    </location>
</feature>
<dbReference type="RefSeq" id="WP_200360402.1">
    <property type="nucleotide sequence ID" value="NZ_CP066884.1"/>
</dbReference>
<dbReference type="InterPro" id="IPR016181">
    <property type="entry name" value="Acyl_CoA_acyltransferase"/>
</dbReference>
<dbReference type="PROSITE" id="PS51191">
    <property type="entry name" value="FEMABX"/>
    <property type="match status" value="1"/>
</dbReference>